<evidence type="ECO:0000256" key="4">
    <source>
        <dbReference type="ARBA" id="ARBA00022676"/>
    </source>
</evidence>
<feature type="transmembrane region" description="Helical" evidence="10">
    <location>
        <begin position="254"/>
        <end position="272"/>
    </location>
</feature>
<evidence type="ECO:0000259" key="12">
    <source>
        <dbReference type="Pfam" id="PF16192"/>
    </source>
</evidence>
<dbReference type="RefSeq" id="WP_214298781.1">
    <property type="nucleotide sequence ID" value="NZ_JAHDYS010000008.1"/>
</dbReference>
<organism evidence="13 14">
    <name type="scientific">Pelotalea chapellei</name>
    <dbReference type="NCBI Taxonomy" id="44671"/>
    <lineage>
        <taxon>Bacteria</taxon>
        <taxon>Pseudomonadati</taxon>
        <taxon>Thermodesulfobacteriota</taxon>
        <taxon>Desulfuromonadia</taxon>
        <taxon>Geobacterales</taxon>
        <taxon>Geobacteraceae</taxon>
        <taxon>Pelotalea</taxon>
    </lineage>
</organism>
<gene>
    <name evidence="13" type="ORF">KJB30_10310</name>
</gene>
<evidence type="ECO:0000256" key="10">
    <source>
        <dbReference type="RuleBase" id="RU367007"/>
    </source>
</evidence>
<keyword evidence="6 10" id="KW-0812">Transmembrane</keyword>
<feature type="transmembrane region" description="Helical" evidence="10">
    <location>
        <begin position="229"/>
        <end position="247"/>
    </location>
</feature>
<dbReference type="InterPro" id="IPR003342">
    <property type="entry name" value="ArnT-like_N"/>
</dbReference>
<accession>A0ABS5U939</accession>
<evidence type="ECO:0000256" key="5">
    <source>
        <dbReference type="ARBA" id="ARBA00022679"/>
    </source>
</evidence>
<feature type="transmembrane region" description="Helical" evidence="10">
    <location>
        <begin position="292"/>
        <end position="322"/>
    </location>
</feature>
<evidence type="ECO:0000256" key="1">
    <source>
        <dbReference type="ARBA" id="ARBA00004127"/>
    </source>
</evidence>
<evidence type="ECO:0000256" key="3">
    <source>
        <dbReference type="ARBA" id="ARBA00007222"/>
    </source>
</evidence>
<feature type="transmembrane region" description="Helical" evidence="10">
    <location>
        <begin position="343"/>
        <end position="366"/>
    </location>
</feature>
<dbReference type="Pfam" id="PF02366">
    <property type="entry name" value="PMT"/>
    <property type="match status" value="1"/>
</dbReference>
<evidence type="ECO:0000256" key="9">
    <source>
        <dbReference type="ARBA" id="ARBA00093617"/>
    </source>
</evidence>
<feature type="transmembrane region" description="Helical" evidence="10">
    <location>
        <begin position="6"/>
        <end position="26"/>
    </location>
</feature>
<proteinExistence type="inferred from homology"/>
<reference evidence="13 14" key="1">
    <citation type="submission" date="2021-05" db="EMBL/GenBank/DDBJ databases">
        <title>The draft genome of Geobacter chapellei DSM 13688.</title>
        <authorList>
            <person name="Xu Z."/>
            <person name="Masuda Y."/>
            <person name="Itoh H."/>
            <person name="Senoo K."/>
        </authorList>
    </citation>
    <scope>NUCLEOTIDE SEQUENCE [LARGE SCALE GENOMIC DNA]</scope>
    <source>
        <strain evidence="13 14">DSM 13688</strain>
    </source>
</reference>
<dbReference type="PANTHER" id="PTHR10050">
    <property type="entry name" value="DOLICHYL-PHOSPHATE-MANNOSE--PROTEIN MANNOSYLTRANSFERASE"/>
    <property type="match status" value="1"/>
</dbReference>
<dbReference type="InterPro" id="IPR032421">
    <property type="entry name" value="PMT_4TMC"/>
</dbReference>
<keyword evidence="10" id="KW-1003">Cell membrane</keyword>
<comment type="function">
    <text evidence="10">Protein O-mannosyltransferase that catalyzes the transfer of a single mannose residue from a polyprenol phospho-mannosyl lipidic donor to the hydroxyl group of selected serine and threonine residues in acceptor proteins.</text>
</comment>
<evidence type="ECO:0000256" key="2">
    <source>
        <dbReference type="ARBA" id="ARBA00004922"/>
    </source>
</evidence>
<feature type="domain" description="Protein O-mannosyl-transferase C-terminal four TM" evidence="12">
    <location>
        <begin position="384"/>
        <end position="557"/>
    </location>
</feature>
<feature type="domain" description="ArnT-like N-terminal" evidence="11">
    <location>
        <begin position="201"/>
        <end position="366"/>
    </location>
</feature>
<dbReference type="Proteomes" id="UP000784128">
    <property type="component" value="Unassembled WGS sequence"/>
</dbReference>
<feature type="transmembrane region" description="Helical" evidence="10">
    <location>
        <begin position="488"/>
        <end position="506"/>
    </location>
</feature>
<protein>
    <recommendedName>
        <fullName evidence="9 10">Polyprenol-phosphate-mannose--protein mannosyltransferase</fullName>
        <ecNumber evidence="10">2.4.1.-</ecNumber>
    </recommendedName>
</protein>
<name>A0ABS5U939_9BACT</name>
<feature type="transmembrane region" description="Helical" evidence="10">
    <location>
        <begin position="466"/>
        <end position="482"/>
    </location>
</feature>
<comment type="caution">
    <text evidence="13">The sequence shown here is derived from an EMBL/GenBank/DDBJ whole genome shotgun (WGS) entry which is preliminary data.</text>
</comment>
<evidence type="ECO:0000256" key="6">
    <source>
        <dbReference type="ARBA" id="ARBA00022692"/>
    </source>
</evidence>
<evidence type="ECO:0000256" key="8">
    <source>
        <dbReference type="ARBA" id="ARBA00023136"/>
    </source>
</evidence>
<keyword evidence="5 10" id="KW-0808">Transferase</keyword>
<comment type="subcellular location">
    <subcellularLocation>
        <location evidence="10">Cell membrane</location>
    </subcellularLocation>
    <subcellularLocation>
        <location evidence="1">Endomembrane system</location>
        <topology evidence="1">Multi-pass membrane protein</topology>
    </subcellularLocation>
</comment>
<evidence type="ECO:0000313" key="14">
    <source>
        <dbReference type="Proteomes" id="UP000784128"/>
    </source>
</evidence>
<dbReference type="InterPro" id="IPR027005">
    <property type="entry name" value="PMT-like"/>
</dbReference>
<evidence type="ECO:0000256" key="7">
    <source>
        <dbReference type="ARBA" id="ARBA00022989"/>
    </source>
</evidence>
<evidence type="ECO:0000313" key="13">
    <source>
        <dbReference type="EMBL" id="MBT1072178.1"/>
    </source>
</evidence>
<feature type="transmembrane region" description="Helical" evidence="10">
    <location>
        <begin position="441"/>
        <end position="459"/>
    </location>
</feature>
<comment type="similarity">
    <text evidence="3 10">Belongs to the glycosyltransferase 39 family.</text>
</comment>
<feature type="transmembrane region" description="Helical" evidence="10">
    <location>
        <begin position="190"/>
        <end position="209"/>
    </location>
</feature>
<sequence>MALLFLGYLLVAVYNLGSFNVPVTVWKPVNGGEMFDIDLGREVDVARIYYYSGINESRYDNAKFFVLYQKGGQFHSLTAIDKNECGIWKYKEVSAKTSRLKIVANPPGGALNEMAIVEKGKRVPYTPVRLQAGSSLSDPKKLFDEQDTFEYAPSFKSSFYFDEIYHARTAYEQLQRMDQYENTHPPLGKLFIAAGIALFGMNSFGWRIAGTLFGAAMVPAMYLFGKKLFGSRFFAFCAAFLMMVDFMHFTQTRIAVIDVYGTFFIILMFYFMHDFYNGDSDLLDPVRSLRPLFLSGLCFGLGAACKWISLYAGAGLAFLVLLKMYYHYRENATGQSKAEYLRLNLLPLICFCLLFFVVIPSVVYLLSYIPFLLIKGQNHGLIDILKNQRDMFVYHSQLKATHPFSSPWWSWPLDLRPIWLYTGSDLPAGQVSSIASFGNPAIWWAGIPAVLAAVIMAGVKRDRRMAVVFTGLACQYLPWATIPRVAFIYHFFSVVPFMILSLVYVMKATMERWPQARHAAYAYLCLAGGLFILFYPVLSGLQLAEGYFKSLRWLKSWTF</sequence>
<dbReference type="EC" id="2.4.1.-" evidence="10"/>
<keyword evidence="8 10" id="KW-0472">Membrane</keyword>
<keyword evidence="7 10" id="KW-1133">Transmembrane helix</keyword>
<dbReference type="EMBL" id="JAHDYS010000008">
    <property type="protein sequence ID" value="MBT1072178.1"/>
    <property type="molecule type" value="Genomic_DNA"/>
</dbReference>
<evidence type="ECO:0000259" key="11">
    <source>
        <dbReference type="Pfam" id="PF02366"/>
    </source>
</evidence>
<keyword evidence="14" id="KW-1185">Reference proteome</keyword>
<dbReference type="Pfam" id="PF16192">
    <property type="entry name" value="PMT_4TMC"/>
    <property type="match status" value="1"/>
</dbReference>
<feature type="transmembrane region" description="Helical" evidence="10">
    <location>
        <begin position="518"/>
        <end position="538"/>
    </location>
</feature>
<keyword evidence="4 10" id="KW-0328">Glycosyltransferase</keyword>
<comment type="pathway">
    <text evidence="2 10">Protein modification; protein glycosylation.</text>
</comment>